<evidence type="ECO:0000256" key="7">
    <source>
        <dbReference type="ARBA" id="ARBA00049047"/>
    </source>
</evidence>
<dbReference type="CDD" id="cd04724">
    <property type="entry name" value="Tryptophan_synthase_alpha"/>
    <property type="match status" value="1"/>
</dbReference>
<sequence length="254" mass="27812">MLESYIRSRLAEKKILLMTHIVIGYPSLDASLEIVRTMVEAGVDLMELQIPFSEPIADGPVILKANQRALANGVTVKQCLDFGSRVAGRFPIPFLYMTYFNILFKFGVDRFAEHMQKAGLHGAIVPDLPPEEAGDYLKAMGEKHLAPVFIYSPTTPTDRLNAIADVADGFIYCVARKGVTGGQTEFSLQLDGYLARCRAATSLPLALGFGVKDRSDIKFLEGKADIAVIGTQALRLMEDGGVDAVGNFIRELQR</sequence>
<dbReference type="Pfam" id="PF00290">
    <property type="entry name" value="Trp_syntA"/>
    <property type="match status" value="1"/>
</dbReference>
<accession>A0A5K7ZC27</accession>
<dbReference type="InterPro" id="IPR018204">
    <property type="entry name" value="Trp_synthase_alpha_AS"/>
</dbReference>
<dbReference type="AlphaFoldDB" id="A0A5K7ZC27"/>
<evidence type="ECO:0000313" key="11">
    <source>
        <dbReference type="Proteomes" id="UP000427769"/>
    </source>
</evidence>
<evidence type="ECO:0000256" key="3">
    <source>
        <dbReference type="ARBA" id="ARBA00022605"/>
    </source>
</evidence>
<gene>
    <name evidence="8 10" type="primary">trpA</name>
    <name evidence="10" type="ORF">DSCW_60750</name>
</gene>
<keyword evidence="11" id="KW-1185">Reference proteome</keyword>
<reference evidence="10 11" key="1">
    <citation type="submission" date="2019-11" db="EMBL/GenBank/DDBJ databases">
        <title>Comparative genomics of hydrocarbon-degrading Desulfosarcina strains.</title>
        <authorList>
            <person name="Watanabe M."/>
            <person name="Kojima H."/>
            <person name="Fukui M."/>
        </authorList>
    </citation>
    <scope>NUCLEOTIDE SEQUENCE [LARGE SCALE GENOMIC DNA]</scope>
    <source>
        <strain evidence="10 11">PP31</strain>
    </source>
</reference>
<dbReference type="SUPFAM" id="SSF51366">
    <property type="entry name" value="Ribulose-phoshate binding barrel"/>
    <property type="match status" value="1"/>
</dbReference>
<evidence type="ECO:0000256" key="5">
    <source>
        <dbReference type="ARBA" id="ARBA00023141"/>
    </source>
</evidence>
<keyword evidence="4 8" id="KW-0822">Tryptophan biosynthesis</keyword>
<comment type="subunit">
    <text evidence="2 8">Tetramer of two alpha and two beta chains.</text>
</comment>
<name>A0A5K7ZC27_9BACT</name>
<keyword evidence="3 8" id="KW-0028">Amino-acid biosynthesis</keyword>
<dbReference type="Proteomes" id="UP000427769">
    <property type="component" value="Chromosome"/>
</dbReference>
<keyword evidence="6 8" id="KW-0456">Lyase</keyword>
<dbReference type="PROSITE" id="PS00167">
    <property type="entry name" value="TRP_SYNTHASE_ALPHA"/>
    <property type="match status" value="1"/>
</dbReference>
<dbReference type="EMBL" id="AP021875">
    <property type="protein sequence ID" value="BBO78658.1"/>
    <property type="molecule type" value="Genomic_DNA"/>
</dbReference>
<comment type="function">
    <text evidence="8">The alpha subunit is responsible for the aldol cleavage of indoleglycerol phosphate to indole and glyceraldehyde 3-phosphate.</text>
</comment>
<evidence type="ECO:0000256" key="1">
    <source>
        <dbReference type="ARBA" id="ARBA00004733"/>
    </source>
</evidence>
<organism evidence="10 11">
    <name type="scientific">Desulfosarcina widdelii</name>
    <dbReference type="NCBI Taxonomy" id="947919"/>
    <lineage>
        <taxon>Bacteria</taxon>
        <taxon>Pseudomonadati</taxon>
        <taxon>Thermodesulfobacteriota</taxon>
        <taxon>Desulfobacteria</taxon>
        <taxon>Desulfobacterales</taxon>
        <taxon>Desulfosarcinaceae</taxon>
        <taxon>Desulfosarcina</taxon>
    </lineage>
</organism>
<dbReference type="PANTHER" id="PTHR43406">
    <property type="entry name" value="TRYPTOPHAN SYNTHASE, ALPHA CHAIN"/>
    <property type="match status" value="1"/>
</dbReference>
<evidence type="ECO:0000256" key="4">
    <source>
        <dbReference type="ARBA" id="ARBA00022822"/>
    </source>
</evidence>
<evidence type="ECO:0000256" key="2">
    <source>
        <dbReference type="ARBA" id="ARBA00011270"/>
    </source>
</evidence>
<feature type="active site" description="Proton acceptor" evidence="8">
    <location>
        <position position="58"/>
    </location>
</feature>
<dbReference type="InterPro" id="IPR002028">
    <property type="entry name" value="Trp_synthase_suA"/>
</dbReference>
<dbReference type="InterPro" id="IPR011060">
    <property type="entry name" value="RibuloseP-bd_barrel"/>
</dbReference>
<evidence type="ECO:0000313" key="10">
    <source>
        <dbReference type="EMBL" id="BBO78658.1"/>
    </source>
</evidence>
<dbReference type="NCBIfam" id="TIGR00262">
    <property type="entry name" value="trpA"/>
    <property type="match status" value="1"/>
</dbReference>
<dbReference type="InterPro" id="IPR013785">
    <property type="entry name" value="Aldolase_TIM"/>
</dbReference>
<keyword evidence="5 8" id="KW-0057">Aromatic amino acid biosynthesis</keyword>
<feature type="active site" description="Proton acceptor" evidence="8">
    <location>
        <position position="47"/>
    </location>
</feature>
<comment type="catalytic activity">
    <reaction evidence="7 8">
        <text>(1S,2R)-1-C-(indol-3-yl)glycerol 3-phosphate + L-serine = D-glyceraldehyde 3-phosphate + L-tryptophan + H2O</text>
        <dbReference type="Rhea" id="RHEA:10532"/>
        <dbReference type="ChEBI" id="CHEBI:15377"/>
        <dbReference type="ChEBI" id="CHEBI:33384"/>
        <dbReference type="ChEBI" id="CHEBI:57912"/>
        <dbReference type="ChEBI" id="CHEBI:58866"/>
        <dbReference type="ChEBI" id="CHEBI:59776"/>
        <dbReference type="EC" id="4.2.1.20"/>
    </reaction>
</comment>
<evidence type="ECO:0000256" key="6">
    <source>
        <dbReference type="ARBA" id="ARBA00023239"/>
    </source>
</evidence>
<dbReference type="UniPathway" id="UPA00035">
    <property type="reaction ID" value="UER00044"/>
</dbReference>
<comment type="pathway">
    <text evidence="1 8">Amino-acid biosynthesis; L-tryptophan biosynthesis; L-tryptophan from chorismate: step 5/5.</text>
</comment>
<dbReference type="OrthoDB" id="9804578at2"/>
<protein>
    <recommendedName>
        <fullName evidence="8">Tryptophan synthase alpha chain</fullName>
        <ecNumber evidence="8">4.2.1.20</ecNumber>
    </recommendedName>
</protein>
<dbReference type="GO" id="GO:0004834">
    <property type="term" value="F:tryptophan synthase activity"/>
    <property type="evidence" value="ECO:0007669"/>
    <property type="project" value="UniProtKB-UniRule"/>
</dbReference>
<dbReference type="Gene3D" id="3.20.20.70">
    <property type="entry name" value="Aldolase class I"/>
    <property type="match status" value="1"/>
</dbReference>
<evidence type="ECO:0000256" key="8">
    <source>
        <dbReference type="HAMAP-Rule" id="MF_00131"/>
    </source>
</evidence>
<proteinExistence type="inferred from homology"/>
<dbReference type="RefSeq" id="WP_155307275.1">
    <property type="nucleotide sequence ID" value="NZ_AP021875.1"/>
</dbReference>
<dbReference type="EC" id="4.2.1.20" evidence="8"/>
<dbReference type="PANTHER" id="PTHR43406:SF1">
    <property type="entry name" value="TRYPTOPHAN SYNTHASE ALPHA CHAIN, CHLOROPLASTIC"/>
    <property type="match status" value="1"/>
</dbReference>
<evidence type="ECO:0000256" key="9">
    <source>
        <dbReference type="RuleBase" id="RU003662"/>
    </source>
</evidence>
<comment type="similarity">
    <text evidence="8 9">Belongs to the TrpA family.</text>
</comment>
<dbReference type="GO" id="GO:0005829">
    <property type="term" value="C:cytosol"/>
    <property type="evidence" value="ECO:0007669"/>
    <property type="project" value="TreeGrafter"/>
</dbReference>
<dbReference type="KEGG" id="dwd:DSCW_60750"/>
<dbReference type="HAMAP" id="MF_00131">
    <property type="entry name" value="Trp_synth_alpha"/>
    <property type="match status" value="1"/>
</dbReference>